<dbReference type="Proteomes" id="UP000184300">
    <property type="component" value="Unassembled WGS sequence"/>
</dbReference>
<evidence type="ECO:0000256" key="2">
    <source>
        <dbReference type="ARBA" id="ARBA00022729"/>
    </source>
</evidence>
<evidence type="ECO:0000256" key="1">
    <source>
        <dbReference type="ARBA" id="ARBA00022669"/>
    </source>
</evidence>
<feature type="domain" description="LysM" evidence="6">
    <location>
        <begin position="132"/>
        <end position="179"/>
    </location>
</feature>
<dbReference type="OrthoDB" id="2281372at2759"/>
<dbReference type="EMBL" id="KV878892">
    <property type="protein sequence ID" value="OJJ86302.1"/>
    <property type="molecule type" value="Genomic_DNA"/>
</dbReference>
<dbReference type="RefSeq" id="XP_022402991.1">
    <property type="nucleotide sequence ID" value="XM_022549624.1"/>
</dbReference>
<feature type="domain" description="LysM" evidence="6">
    <location>
        <begin position="369"/>
        <end position="415"/>
    </location>
</feature>
<accession>A0A1L9VQX7</accession>
<feature type="compositionally biased region" description="Low complexity" evidence="4">
    <location>
        <begin position="192"/>
        <end position="202"/>
    </location>
</feature>
<sequence length="417" mass="44390">MVRPSVVLPALCLSASATATLQHKWTNGDTATGTTGDSVIEGCEYWINDLDTGDSCKSIEAYFGITEKQFLSWNPSVPYSCTLVRGWSYCVAGPENPVTSSSTTATPTPAGTLTYSGTAAPTQSGVSSSCEKYYLVQKSDTCYTIQDSFTSFTLQQFYSWNPSISTGCEGLLPGYYVCVGDGSTPTSPPVSSPTATGSATVTGHQPQQTGIPSNCNKWYWVVDDDDCATIASKHDIAQQQFYEWNPATGSTCTTLWSKAYVCVGVSGSSSSASTTSVSKTTTAPSTTSGGAPGPTGSDTVTNCVTYYEAQSGDSCWSIVNEKYTYLTQALLTKWNPSLGDACILLKDQYYCVAIKAAQPMPGTIDTCKTWHLVASGDDCWQIEQDNGITAAQFNAWNPQVGFDCAGLWLGYYVCVGV</sequence>
<dbReference type="GeneID" id="34465884"/>
<keyword evidence="1" id="KW-0147">Chitin-binding</keyword>
<feature type="signal peptide" evidence="5">
    <location>
        <begin position="1"/>
        <end position="19"/>
    </location>
</feature>
<dbReference type="GO" id="GO:0008061">
    <property type="term" value="F:chitin binding"/>
    <property type="evidence" value="ECO:0007669"/>
    <property type="project" value="UniProtKB-KW"/>
</dbReference>
<organism evidence="7 8">
    <name type="scientific">Aspergillus glaucus CBS 516.65</name>
    <dbReference type="NCBI Taxonomy" id="1160497"/>
    <lineage>
        <taxon>Eukaryota</taxon>
        <taxon>Fungi</taxon>
        <taxon>Dikarya</taxon>
        <taxon>Ascomycota</taxon>
        <taxon>Pezizomycotina</taxon>
        <taxon>Eurotiomycetes</taxon>
        <taxon>Eurotiomycetidae</taxon>
        <taxon>Eurotiales</taxon>
        <taxon>Aspergillaceae</taxon>
        <taxon>Aspergillus</taxon>
        <taxon>Aspergillus subgen. Aspergillus</taxon>
    </lineage>
</organism>
<proteinExistence type="predicted"/>
<dbReference type="PANTHER" id="PTHR34997:SF2">
    <property type="entry name" value="LYSM DOMAIN-CONTAINING PROTEIN-RELATED"/>
    <property type="match status" value="1"/>
</dbReference>
<feature type="region of interest" description="Disordered" evidence="4">
    <location>
        <begin position="187"/>
        <end position="208"/>
    </location>
</feature>
<protein>
    <recommendedName>
        <fullName evidence="6">LysM domain-containing protein</fullName>
    </recommendedName>
</protein>
<dbReference type="Pfam" id="PF01476">
    <property type="entry name" value="LysM"/>
    <property type="match status" value="3"/>
</dbReference>
<dbReference type="PANTHER" id="PTHR34997">
    <property type="entry name" value="AM15"/>
    <property type="match status" value="1"/>
</dbReference>
<name>A0A1L9VQX7_ASPGL</name>
<feature type="chain" id="PRO_5012950935" description="LysM domain-containing protein" evidence="5">
    <location>
        <begin position="20"/>
        <end position="417"/>
    </location>
</feature>
<reference evidence="8" key="1">
    <citation type="journal article" date="2017" name="Genome Biol.">
        <title>Comparative genomics reveals high biological diversity and specific adaptations in the industrially and medically important fungal genus Aspergillus.</title>
        <authorList>
            <person name="de Vries R.P."/>
            <person name="Riley R."/>
            <person name="Wiebenga A."/>
            <person name="Aguilar-Osorio G."/>
            <person name="Amillis S."/>
            <person name="Uchima C.A."/>
            <person name="Anderluh G."/>
            <person name="Asadollahi M."/>
            <person name="Askin M."/>
            <person name="Barry K."/>
            <person name="Battaglia E."/>
            <person name="Bayram O."/>
            <person name="Benocci T."/>
            <person name="Braus-Stromeyer S.A."/>
            <person name="Caldana C."/>
            <person name="Canovas D."/>
            <person name="Cerqueira G.C."/>
            <person name="Chen F."/>
            <person name="Chen W."/>
            <person name="Choi C."/>
            <person name="Clum A."/>
            <person name="Dos Santos R.A."/>
            <person name="Damasio A.R."/>
            <person name="Diallinas G."/>
            <person name="Emri T."/>
            <person name="Fekete E."/>
            <person name="Flipphi M."/>
            <person name="Freyberg S."/>
            <person name="Gallo A."/>
            <person name="Gournas C."/>
            <person name="Habgood R."/>
            <person name="Hainaut M."/>
            <person name="Harispe M.L."/>
            <person name="Henrissat B."/>
            <person name="Hilden K.S."/>
            <person name="Hope R."/>
            <person name="Hossain A."/>
            <person name="Karabika E."/>
            <person name="Karaffa L."/>
            <person name="Karanyi Z."/>
            <person name="Krasevec N."/>
            <person name="Kuo A."/>
            <person name="Kusch H."/>
            <person name="LaButti K."/>
            <person name="Lagendijk E.L."/>
            <person name="Lapidus A."/>
            <person name="Levasseur A."/>
            <person name="Lindquist E."/>
            <person name="Lipzen A."/>
            <person name="Logrieco A.F."/>
            <person name="MacCabe A."/>
            <person name="Maekelae M.R."/>
            <person name="Malavazi I."/>
            <person name="Melin P."/>
            <person name="Meyer V."/>
            <person name="Mielnichuk N."/>
            <person name="Miskei M."/>
            <person name="Molnar A.P."/>
            <person name="Mule G."/>
            <person name="Ngan C.Y."/>
            <person name="Orejas M."/>
            <person name="Orosz E."/>
            <person name="Ouedraogo J.P."/>
            <person name="Overkamp K.M."/>
            <person name="Park H.-S."/>
            <person name="Perrone G."/>
            <person name="Piumi F."/>
            <person name="Punt P.J."/>
            <person name="Ram A.F."/>
            <person name="Ramon A."/>
            <person name="Rauscher S."/>
            <person name="Record E."/>
            <person name="Riano-Pachon D.M."/>
            <person name="Robert V."/>
            <person name="Roehrig J."/>
            <person name="Ruller R."/>
            <person name="Salamov A."/>
            <person name="Salih N.S."/>
            <person name="Samson R.A."/>
            <person name="Sandor E."/>
            <person name="Sanguinetti M."/>
            <person name="Schuetze T."/>
            <person name="Sepcic K."/>
            <person name="Shelest E."/>
            <person name="Sherlock G."/>
            <person name="Sophianopoulou V."/>
            <person name="Squina F.M."/>
            <person name="Sun H."/>
            <person name="Susca A."/>
            <person name="Todd R.B."/>
            <person name="Tsang A."/>
            <person name="Unkles S.E."/>
            <person name="van de Wiele N."/>
            <person name="van Rossen-Uffink D."/>
            <person name="Oliveira J.V."/>
            <person name="Vesth T.C."/>
            <person name="Visser J."/>
            <person name="Yu J.-H."/>
            <person name="Zhou M."/>
            <person name="Andersen M.R."/>
            <person name="Archer D.B."/>
            <person name="Baker S.E."/>
            <person name="Benoit I."/>
            <person name="Brakhage A.A."/>
            <person name="Braus G.H."/>
            <person name="Fischer R."/>
            <person name="Frisvad J.C."/>
            <person name="Goldman G.H."/>
            <person name="Houbraken J."/>
            <person name="Oakley B."/>
            <person name="Pocsi I."/>
            <person name="Scazzocchio C."/>
            <person name="Seiboth B."/>
            <person name="vanKuyk P.A."/>
            <person name="Wortman J."/>
            <person name="Dyer P.S."/>
            <person name="Grigoriev I.V."/>
        </authorList>
    </citation>
    <scope>NUCLEOTIDE SEQUENCE [LARGE SCALE GENOMIC DNA]</scope>
    <source>
        <strain evidence="8">CBS 516.65</strain>
    </source>
</reference>
<keyword evidence="8" id="KW-1185">Reference proteome</keyword>
<evidence type="ECO:0000256" key="4">
    <source>
        <dbReference type="SAM" id="MobiDB-lite"/>
    </source>
</evidence>
<keyword evidence="3" id="KW-0843">Virulence</keyword>
<dbReference type="CDD" id="cd00118">
    <property type="entry name" value="LysM"/>
    <property type="match status" value="5"/>
</dbReference>
<dbReference type="STRING" id="1160497.A0A1L9VQX7"/>
<dbReference type="InterPro" id="IPR036779">
    <property type="entry name" value="LysM_dom_sf"/>
</dbReference>
<evidence type="ECO:0000313" key="7">
    <source>
        <dbReference type="EMBL" id="OJJ86302.1"/>
    </source>
</evidence>
<evidence type="ECO:0000259" key="6">
    <source>
        <dbReference type="PROSITE" id="PS51782"/>
    </source>
</evidence>
<gene>
    <name evidence="7" type="ORF">ASPGLDRAFT_72652</name>
</gene>
<evidence type="ECO:0000256" key="3">
    <source>
        <dbReference type="ARBA" id="ARBA00023026"/>
    </source>
</evidence>
<dbReference type="VEuPathDB" id="FungiDB:ASPGLDRAFT_72652"/>
<dbReference type="InterPro" id="IPR052210">
    <property type="entry name" value="LysM1-like"/>
</dbReference>
<feature type="domain" description="LysM" evidence="6">
    <location>
        <begin position="305"/>
        <end position="352"/>
    </location>
</feature>
<dbReference type="InterPro" id="IPR018392">
    <property type="entry name" value="LysM"/>
</dbReference>
<evidence type="ECO:0000256" key="5">
    <source>
        <dbReference type="SAM" id="SignalP"/>
    </source>
</evidence>
<dbReference type="AlphaFoldDB" id="A0A1L9VQX7"/>
<dbReference type="SUPFAM" id="SSF54106">
    <property type="entry name" value="LysM domain"/>
    <property type="match status" value="3"/>
</dbReference>
<dbReference type="SMART" id="SM00257">
    <property type="entry name" value="LysM"/>
    <property type="match status" value="4"/>
</dbReference>
<dbReference type="Gene3D" id="3.10.350.10">
    <property type="entry name" value="LysM domain"/>
    <property type="match status" value="5"/>
</dbReference>
<feature type="domain" description="LysM" evidence="6">
    <location>
        <begin position="217"/>
        <end position="263"/>
    </location>
</feature>
<evidence type="ECO:0000313" key="8">
    <source>
        <dbReference type="Proteomes" id="UP000184300"/>
    </source>
</evidence>
<dbReference type="PROSITE" id="PS51782">
    <property type="entry name" value="LYSM"/>
    <property type="match status" value="4"/>
</dbReference>
<keyword evidence="2 5" id="KW-0732">Signal</keyword>
<feature type="region of interest" description="Disordered" evidence="4">
    <location>
        <begin position="268"/>
        <end position="295"/>
    </location>
</feature>